<dbReference type="Proteomes" id="UP000614996">
    <property type="component" value="Unassembled WGS sequence"/>
</dbReference>
<evidence type="ECO:0000256" key="4">
    <source>
        <dbReference type="ARBA" id="ARBA00048819"/>
    </source>
</evidence>
<dbReference type="NCBIfam" id="TIGR02050">
    <property type="entry name" value="gshA_cyan_rel"/>
    <property type="match status" value="1"/>
</dbReference>
<protein>
    <recommendedName>
        <fullName evidence="5">Putative glutamate--cysteine ligase 2</fullName>
        <ecNumber evidence="5">6.3.2.2</ecNumber>
    </recommendedName>
    <alternativeName>
        <fullName evidence="5">Gamma-glutamylcysteine synthetase 2</fullName>
        <shortName evidence="5">GCS 2</shortName>
        <shortName evidence="5">Gamma-GCS 2</shortName>
    </alternativeName>
</protein>
<dbReference type="PANTHER" id="PTHR36510">
    <property type="entry name" value="GLUTAMATE--CYSTEINE LIGASE 2-RELATED"/>
    <property type="match status" value="1"/>
</dbReference>
<name>A0A8J4AA62_9ACTN</name>
<keyword evidence="2 5" id="KW-0547">Nucleotide-binding</keyword>
<keyword evidence="1 5" id="KW-0436">Ligase</keyword>
<reference evidence="7" key="1">
    <citation type="journal article" date="2021" name="Int. J. Syst. Evol. Microbiol.">
        <title>Actinocatenispora comari sp. nov., an endophytic actinomycete isolated from aerial parts of Comarum salesowianum.</title>
        <authorList>
            <person name="Oyunbileg N."/>
            <person name="Iizaka Y."/>
            <person name="Hamada M."/>
            <person name="Davaapurev B.O."/>
            <person name="Fukumoto A."/>
            <person name="Tsetseg B."/>
            <person name="Kato F."/>
            <person name="Tamura T."/>
            <person name="Batkhuu J."/>
            <person name="Anzai Y."/>
        </authorList>
    </citation>
    <scope>NUCLEOTIDE SEQUENCE [LARGE SCALE GENOMIC DNA]</scope>
    <source>
        <strain evidence="7">NUM-2625</strain>
    </source>
</reference>
<dbReference type="InterPro" id="IPR006336">
    <property type="entry name" value="GCS2"/>
</dbReference>
<sequence length="355" mass="37813">MGVEEEFLLVDARTRRTVPDAAAVLADCPPVRAELKPELLTSQVELASGVCTDLDELRDQLVEGRRALAEAAERHGDRLVSVGVPPLGGGTAAVTGGDRYARIRRRYAAVVTDYQACGCHVHVGVGDDEAVPVLGRVRAALPTLVAALVNSPCRDGADSGYASWRVVLQSRFPGFGLPPDCATRAEYDRALQRLVDTGAVVDRHMSFWLARRSEHLPTVEFRVADAAGSVDEAVLLAGLVRALVRTARQEARAGRPVPVVAPEVAAAAVWSAARYGLDGPGVDPASGRQIPAARQLRELLHRVRPALAELGDERRICAGVEALLTGGTGAARQRRFGLADPAALVDWLAARTRDT</sequence>
<dbReference type="InterPro" id="IPR050141">
    <property type="entry name" value="GCL_type2/YbdK_subfam"/>
</dbReference>
<evidence type="ECO:0000313" key="7">
    <source>
        <dbReference type="Proteomes" id="UP000614996"/>
    </source>
</evidence>
<comment type="similarity">
    <text evidence="5">Belongs to the glutamate--cysteine ligase type 2 family. YbdK subfamily.</text>
</comment>
<comment type="function">
    <text evidence="5">ATP-dependent carboxylate-amine ligase which exhibits weak glutamate--cysteine ligase activity.</text>
</comment>
<dbReference type="PANTHER" id="PTHR36510:SF1">
    <property type="entry name" value="GLUTAMATE--CYSTEINE LIGASE 2-RELATED"/>
    <property type="match status" value="1"/>
</dbReference>
<dbReference type="EMBL" id="BOPO01000053">
    <property type="protein sequence ID" value="GIL27821.1"/>
    <property type="molecule type" value="Genomic_DNA"/>
</dbReference>
<dbReference type="SUPFAM" id="SSF55931">
    <property type="entry name" value="Glutamine synthetase/guanido kinase"/>
    <property type="match status" value="1"/>
</dbReference>
<dbReference type="AlphaFoldDB" id="A0A8J4AA62"/>
<evidence type="ECO:0000256" key="3">
    <source>
        <dbReference type="ARBA" id="ARBA00022840"/>
    </source>
</evidence>
<dbReference type="InterPro" id="IPR011793">
    <property type="entry name" value="YbdK"/>
</dbReference>
<keyword evidence="3 5" id="KW-0067">ATP-binding</keyword>
<dbReference type="Gene3D" id="3.30.590.20">
    <property type="match status" value="1"/>
</dbReference>
<dbReference type="GO" id="GO:0004357">
    <property type="term" value="F:glutamate-cysteine ligase activity"/>
    <property type="evidence" value="ECO:0007669"/>
    <property type="project" value="UniProtKB-EC"/>
</dbReference>
<dbReference type="NCBIfam" id="NF010041">
    <property type="entry name" value="PRK13517.1-1"/>
    <property type="match status" value="1"/>
</dbReference>
<dbReference type="RefSeq" id="WP_207125549.1">
    <property type="nucleotide sequence ID" value="NZ_BOPO01000053.1"/>
</dbReference>
<comment type="catalytic activity">
    <reaction evidence="4 5">
        <text>L-cysteine + L-glutamate + ATP = gamma-L-glutamyl-L-cysteine + ADP + phosphate + H(+)</text>
        <dbReference type="Rhea" id="RHEA:13285"/>
        <dbReference type="ChEBI" id="CHEBI:15378"/>
        <dbReference type="ChEBI" id="CHEBI:29985"/>
        <dbReference type="ChEBI" id="CHEBI:30616"/>
        <dbReference type="ChEBI" id="CHEBI:35235"/>
        <dbReference type="ChEBI" id="CHEBI:43474"/>
        <dbReference type="ChEBI" id="CHEBI:58173"/>
        <dbReference type="ChEBI" id="CHEBI:456216"/>
        <dbReference type="EC" id="6.3.2.2"/>
    </reaction>
</comment>
<gene>
    <name evidence="6" type="primary">ybdK</name>
    <name evidence="6" type="ORF">NUM_30750</name>
</gene>
<dbReference type="HAMAP" id="MF_01609">
    <property type="entry name" value="Glu_cys_ligase_2"/>
    <property type="match status" value="1"/>
</dbReference>
<evidence type="ECO:0000256" key="1">
    <source>
        <dbReference type="ARBA" id="ARBA00022598"/>
    </source>
</evidence>
<keyword evidence="7" id="KW-1185">Reference proteome</keyword>
<accession>A0A8J4AA62</accession>
<evidence type="ECO:0000256" key="5">
    <source>
        <dbReference type="HAMAP-Rule" id="MF_01609"/>
    </source>
</evidence>
<dbReference type="GO" id="GO:0042398">
    <property type="term" value="P:modified amino acid biosynthetic process"/>
    <property type="evidence" value="ECO:0007669"/>
    <property type="project" value="InterPro"/>
</dbReference>
<evidence type="ECO:0000256" key="2">
    <source>
        <dbReference type="ARBA" id="ARBA00022741"/>
    </source>
</evidence>
<dbReference type="EC" id="6.3.2.2" evidence="5"/>
<comment type="caution">
    <text evidence="6">The sequence shown here is derived from an EMBL/GenBank/DDBJ whole genome shotgun (WGS) entry which is preliminary data.</text>
</comment>
<dbReference type="InterPro" id="IPR014746">
    <property type="entry name" value="Gln_synth/guanido_kin_cat_dom"/>
</dbReference>
<evidence type="ECO:0000313" key="6">
    <source>
        <dbReference type="EMBL" id="GIL27821.1"/>
    </source>
</evidence>
<proteinExistence type="inferred from homology"/>
<dbReference type="GO" id="GO:0005524">
    <property type="term" value="F:ATP binding"/>
    <property type="evidence" value="ECO:0007669"/>
    <property type="project" value="UniProtKB-KW"/>
</dbReference>
<dbReference type="Pfam" id="PF04107">
    <property type="entry name" value="GCS2"/>
    <property type="match status" value="1"/>
</dbReference>
<organism evidence="6 7">
    <name type="scientific">Actinocatenispora comari</name>
    <dbReference type="NCBI Taxonomy" id="2807577"/>
    <lineage>
        <taxon>Bacteria</taxon>
        <taxon>Bacillati</taxon>
        <taxon>Actinomycetota</taxon>
        <taxon>Actinomycetes</taxon>
        <taxon>Micromonosporales</taxon>
        <taxon>Micromonosporaceae</taxon>
        <taxon>Actinocatenispora</taxon>
    </lineage>
</organism>